<protein>
    <submittedName>
        <fullName evidence="10">Eukaryotic translation initiation factor 4 gamma 1</fullName>
    </submittedName>
</protein>
<keyword evidence="4" id="KW-0810">Translation regulation</keyword>
<feature type="region of interest" description="Disordered" evidence="7">
    <location>
        <begin position="400"/>
        <end position="425"/>
    </location>
</feature>
<dbReference type="SMART" id="SM00543">
    <property type="entry name" value="MIF4G"/>
    <property type="match status" value="1"/>
</dbReference>
<feature type="compositionally biased region" description="Pro residues" evidence="7">
    <location>
        <begin position="104"/>
        <end position="114"/>
    </location>
</feature>
<reference evidence="10" key="2">
    <citation type="submission" date="2025-08" db="UniProtKB">
        <authorList>
            <consortium name="Ensembl"/>
        </authorList>
    </citation>
    <scope>IDENTIFICATION</scope>
</reference>
<feature type="domain" description="W2" evidence="8">
    <location>
        <begin position="1114"/>
        <end position="1285"/>
    </location>
</feature>
<evidence type="ECO:0000256" key="6">
    <source>
        <dbReference type="ARBA" id="ARBA00022917"/>
    </source>
</evidence>
<dbReference type="GO" id="GO:0003743">
    <property type="term" value="F:translation initiation factor activity"/>
    <property type="evidence" value="ECO:0007669"/>
    <property type="project" value="UniProtKB-KW"/>
</dbReference>
<dbReference type="PANTHER" id="PTHR23253:SF10">
    <property type="entry name" value="EUKARYOTIC TRANSLATION INITIATION FACTOR 4 GAMMA 1"/>
    <property type="match status" value="1"/>
</dbReference>
<dbReference type="CDD" id="cd11559">
    <property type="entry name" value="W2_eIF4G1_like"/>
    <property type="match status" value="1"/>
</dbReference>
<feature type="compositionally biased region" description="Basic and acidic residues" evidence="7">
    <location>
        <begin position="301"/>
        <end position="311"/>
    </location>
</feature>
<dbReference type="GO" id="GO:0006417">
    <property type="term" value="P:regulation of translation"/>
    <property type="evidence" value="ECO:0007669"/>
    <property type="project" value="UniProtKB-KW"/>
</dbReference>
<dbReference type="PROSITE" id="PS51363">
    <property type="entry name" value="W2"/>
    <property type="match status" value="1"/>
</dbReference>
<evidence type="ECO:0000259" key="9">
    <source>
        <dbReference type="PROSITE" id="PS51366"/>
    </source>
</evidence>
<evidence type="ECO:0000256" key="4">
    <source>
        <dbReference type="ARBA" id="ARBA00022845"/>
    </source>
</evidence>
<keyword evidence="11" id="KW-1185">Reference proteome</keyword>
<feature type="compositionally biased region" description="Basic and acidic residues" evidence="7">
    <location>
        <begin position="555"/>
        <end position="572"/>
    </location>
</feature>
<feature type="compositionally biased region" description="Acidic residues" evidence="7">
    <location>
        <begin position="166"/>
        <end position="175"/>
    </location>
</feature>
<dbReference type="GeneTree" id="ENSGT00940000154648"/>
<dbReference type="GO" id="GO:0016281">
    <property type="term" value="C:eukaryotic translation initiation factor 4F complex"/>
    <property type="evidence" value="ECO:0007669"/>
    <property type="project" value="TreeGrafter"/>
</dbReference>
<keyword evidence="6" id="KW-0648">Protein biosynthesis</keyword>
<gene>
    <name evidence="10" type="primary">EIF4G1</name>
</gene>
<dbReference type="GO" id="GO:0003729">
    <property type="term" value="F:mRNA binding"/>
    <property type="evidence" value="ECO:0007669"/>
    <property type="project" value="TreeGrafter"/>
</dbReference>
<dbReference type="SUPFAM" id="SSF48371">
    <property type="entry name" value="ARM repeat"/>
    <property type="match status" value="3"/>
</dbReference>
<dbReference type="InterPro" id="IPR003891">
    <property type="entry name" value="Initiation_fac_eIF4g_MI"/>
</dbReference>
<dbReference type="FunFam" id="1.25.40.180:FF:000001">
    <property type="entry name" value="Eukaryotic translation initiation factor 4 gamma, 3, putative"/>
    <property type="match status" value="1"/>
</dbReference>
<feature type="region of interest" description="Disordered" evidence="7">
    <location>
        <begin position="1"/>
        <end position="24"/>
    </location>
</feature>
<feature type="compositionally biased region" description="Basic and acidic residues" evidence="7">
    <location>
        <begin position="820"/>
        <end position="867"/>
    </location>
</feature>
<dbReference type="PROSITE" id="PS51366">
    <property type="entry name" value="MI"/>
    <property type="match status" value="1"/>
</dbReference>
<proteinExistence type="inferred from homology"/>
<dbReference type="Gene3D" id="1.25.40.180">
    <property type="match status" value="3"/>
</dbReference>
<evidence type="ECO:0000313" key="11">
    <source>
        <dbReference type="Proteomes" id="UP000016665"/>
    </source>
</evidence>
<dbReference type="FunFam" id="1.25.40.180:FF:000003">
    <property type="entry name" value="Putative eukaryotic translation initiation factor 4 gamma 1"/>
    <property type="match status" value="1"/>
</dbReference>
<feature type="compositionally biased region" description="Low complexity" evidence="7">
    <location>
        <begin position="788"/>
        <end position="798"/>
    </location>
</feature>
<keyword evidence="2" id="KW-0396">Initiation factor</keyword>
<sequence>MSGARTSSTPTPPQAGSGLEPQANGETPHVAVIVRPGKCPCQGWVCQLALLQQGFLVLALQAVKCHPPPPREEPCPEPTTEANGVLEETPETVPEAPVCQPVPASEPVPVPTPDSPIAQPEELPLPNGVEGASKVEPSEEQPESDVSPISEPEEPAQPGTPASPPAEEEEEESEGPGETQERSLSPAPAPSQISEATAPGWECWAAGCPRVGCWGLGGFLSFTFLPLLPVAMSVPKKKRRMKELNKKEAVGDLLDAFKEVSVLGIASEVENKPPTSAPASEAEDVAPARPQEESEETWEEKEDKLAPEKGKAAGQKYGYKEEQWKPLNPEEKKRYDREFLLGFQFIFASMQKPEGLPQITDVVLDKANKTPLRAIDPIRISSMNCSPDFTPSFANLGRPVMGNRGLPSGLGPRRSQPSQRKEPRKIIATVSLNEDVKLNKAEKAWKPSSKRASEEEDPENIKTQELLRRVRSILNKLTPQMFQQLMKQVMELSIDTEERLKGSCSFSGLYLSLQLKVPTTDKPTVTVNFRKLLLNRCQKEFEKDKDDDEIFEKRQKEMDDASAPEEKARMKDELEEARDKARRRSLGNIKFIGELFKLKMLTEAIMHDCVVKLLKNHDEESLECLCRLLTTIGKDLDFEKAKPRMDQYFNQMEKIIKEKKTSSRIRFMLQDVIDLRRNSWVPRRGDQGPKTIDQIHKEAEMEEHREHIKVQQLMSKDKRRGPPGPSSGGDLVADDGWNTVPISKGNRPIDTSRLTKITKPGSIDSNNQLFAPGGRLSWGKGSSGGSGAKPSDSASDSGRPATSTLNRFSALQQSMPAESPESRRVVQSSSRDRSEKAGDKGDREPRLEKGSDRLERPDRGERVDRNRSALTKRSFSKETEDRSREREKQGGPEAVRKAASMTEERDRSRESIKQEPTPATSTKPTLSEEELEKKSKAIIEEYLHINDMKEALQCVQELGSPSSLYIFVQNGIESTLERSTISREHMGALLCQLVKAGTLSKEQYYKGLREILEVAEDMEIDIPHIWLYLAELITPILQEEGIPMEELFREITKPLVPIGKATTLLVEVLGLLCKGMVKVDCGWTLGSVGVALPCAAFNSSLCLIPQKLEYTMGDSSDMPSRKELTSEELCKQMDKLLKENPNNQRIYDWIEANLSEQQVSSNTFIRALMTSVCHLAIVFENPYRVDATVIRNQAKLLQKYLRDEQKELQALYALQALVVKLDQPPNLLRMFFDALYDEDVIKEEAFYKWESSKDPAEQQGKGVALKSVTAFFTWLREAEDESDNN</sequence>
<evidence type="ECO:0000256" key="7">
    <source>
        <dbReference type="SAM" id="MobiDB-lite"/>
    </source>
</evidence>
<evidence type="ECO:0000256" key="2">
    <source>
        <dbReference type="ARBA" id="ARBA00022540"/>
    </source>
</evidence>
<name>A0A803V0E8_FICAL</name>
<dbReference type="InterPro" id="IPR016024">
    <property type="entry name" value="ARM-type_fold"/>
</dbReference>
<dbReference type="InterPro" id="IPR003890">
    <property type="entry name" value="MIF4G-like_typ-3"/>
</dbReference>
<feature type="region of interest" description="Disordered" evidence="7">
    <location>
        <begin position="269"/>
        <end position="317"/>
    </location>
</feature>
<accession>A0A803V0E8</accession>
<evidence type="ECO:0000256" key="1">
    <source>
        <dbReference type="ARBA" id="ARBA00005775"/>
    </source>
</evidence>
<evidence type="ECO:0000313" key="10">
    <source>
        <dbReference type="Ensembl" id="ENSFALP00000016204.1"/>
    </source>
</evidence>
<dbReference type="Proteomes" id="UP000016665">
    <property type="component" value="Chromosome 9"/>
</dbReference>
<dbReference type="Pfam" id="PF02020">
    <property type="entry name" value="W2"/>
    <property type="match status" value="1"/>
</dbReference>
<evidence type="ECO:0000256" key="5">
    <source>
        <dbReference type="ARBA" id="ARBA00022884"/>
    </source>
</evidence>
<reference evidence="10 11" key="1">
    <citation type="journal article" date="2012" name="Nature">
        <title>The genomic landscape of species divergence in Ficedula flycatchers.</title>
        <authorList>
            <person name="Ellegren H."/>
            <person name="Smeds L."/>
            <person name="Burri R."/>
            <person name="Olason P.I."/>
            <person name="Backstrom N."/>
            <person name="Kawakami T."/>
            <person name="Kunstner A."/>
            <person name="Makinen H."/>
            <person name="Nadachowska-Brzyska K."/>
            <person name="Qvarnstrom A."/>
            <person name="Uebbing S."/>
            <person name="Wolf J.B."/>
        </authorList>
    </citation>
    <scope>NUCLEOTIDE SEQUENCE [LARGE SCALE GENOMIC DNA]</scope>
</reference>
<dbReference type="Ensembl" id="ENSFALT00000034619.1">
    <property type="protein sequence ID" value="ENSFALP00000016204.1"/>
    <property type="gene ID" value="ENSFALG00000008063.2"/>
</dbReference>
<dbReference type="PANTHER" id="PTHR23253">
    <property type="entry name" value="EUKARYOTIC TRANSLATION INITIATION FACTOR 4 GAMMA"/>
    <property type="match status" value="1"/>
</dbReference>
<feature type="domain" description="MI" evidence="9">
    <location>
        <begin position="930"/>
        <end position="1052"/>
    </location>
</feature>
<dbReference type="Pfam" id="PF02854">
    <property type="entry name" value="MIF4G"/>
    <property type="match status" value="1"/>
</dbReference>
<dbReference type="FunFam" id="1.25.40.180:FF:000002">
    <property type="entry name" value="Eukaryotic translation initiation factor 4 gamma, 3, putative"/>
    <property type="match status" value="1"/>
</dbReference>
<evidence type="ECO:0000256" key="3">
    <source>
        <dbReference type="ARBA" id="ARBA00022553"/>
    </source>
</evidence>
<feature type="region of interest" description="Disordered" evidence="7">
    <location>
        <begin position="67"/>
        <end position="194"/>
    </location>
</feature>
<comment type="similarity">
    <text evidence="1">Belongs to the eukaryotic initiation factor 4G family.</text>
</comment>
<dbReference type="SMART" id="SM00515">
    <property type="entry name" value="eIF5C"/>
    <property type="match status" value="1"/>
</dbReference>
<evidence type="ECO:0000259" key="8">
    <source>
        <dbReference type="PROSITE" id="PS51363"/>
    </source>
</evidence>
<feature type="compositionally biased region" description="Basic and acidic residues" evidence="7">
    <location>
        <begin position="875"/>
        <end position="913"/>
    </location>
</feature>
<keyword evidence="3" id="KW-0597">Phosphoprotein</keyword>
<feature type="region of interest" description="Disordered" evidence="7">
    <location>
        <begin position="441"/>
        <end position="460"/>
    </location>
</feature>
<organism evidence="10 11">
    <name type="scientific">Ficedula albicollis</name>
    <name type="common">Collared flycatcher</name>
    <name type="synonym">Muscicapa albicollis</name>
    <dbReference type="NCBI Taxonomy" id="59894"/>
    <lineage>
        <taxon>Eukaryota</taxon>
        <taxon>Metazoa</taxon>
        <taxon>Chordata</taxon>
        <taxon>Craniata</taxon>
        <taxon>Vertebrata</taxon>
        <taxon>Euteleostomi</taxon>
        <taxon>Archelosauria</taxon>
        <taxon>Archosauria</taxon>
        <taxon>Dinosauria</taxon>
        <taxon>Saurischia</taxon>
        <taxon>Theropoda</taxon>
        <taxon>Coelurosauria</taxon>
        <taxon>Aves</taxon>
        <taxon>Neognathae</taxon>
        <taxon>Neoaves</taxon>
        <taxon>Telluraves</taxon>
        <taxon>Australaves</taxon>
        <taxon>Passeriformes</taxon>
        <taxon>Muscicapidae</taxon>
        <taxon>Ficedula</taxon>
    </lineage>
</organism>
<feature type="region of interest" description="Disordered" evidence="7">
    <location>
        <begin position="555"/>
        <end position="576"/>
    </location>
</feature>
<keyword evidence="5" id="KW-0694">RNA-binding</keyword>
<feature type="region of interest" description="Disordered" evidence="7">
    <location>
        <begin position="703"/>
        <end position="931"/>
    </location>
</feature>
<dbReference type="Pfam" id="PF02847">
    <property type="entry name" value="MA3"/>
    <property type="match status" value="1"/>
</dbReference>
<feature type="compositionally biased region" description="Polar residues" evidence="7">
    <location>
        <begin position="800"/>
        <end position="816"/>
    </location>
</feature>
<reference evidence="10" key="3">
    <citation type="submission" date="2025-09" db="UniProtKB">
        <authorList>
            <consortium name="Ensembl"/>
        </authorList>
    </citation>
    <scope>IDENTIFICATION</scope>
</reference>
<dbReference type="SMART" id="SM00544">
    <property type="entry name" value="MA3"/>
    <property type="match status" value="1"/>
</dbReference>
<dbReference type="InterPro" id="IPR003307">
    <property type="entry name" value="W2_domain"/>
</dbReference>